<keyword evidence="2" id="KW-1185">Reference proteome</keyword>
<dbReference type="GeneID" id="92031240"/>
<dbReference type="EMBL" id="JBBPEH010000009">
    <property type="protein sequence ID" value="KAK7534166.1"/>
    <property type="molecule type" value="Genomic_DNA"/>
</dbReference>
<evidence type="ECO:0000313" key="1">
    <source>
        <dbReference type="EMBL" id="KAK7534166.1"/>
    </source>
</evidence>
<dbReference type="Pfam" id="PF14441">
    <property type="entry name" value="OTT_1508_deam"/>
    <property type="match status" value="1"/>
</dbReference>
<gene>
    <name evidence="1" type="ORF">J3D65DRAFT_605180</name>
</gene>
<accession>A0ABR1LI27</accession>
<dbReference type="PANTHER" id="PTHR42037:SF1">
    <property type="match status" value="1"/>
</dbReference>
<dbReference type="InterPro" id="IPR027796">
    <property type="entry name" value="OTT_1508_deam-like"/>
</dbReference>
<organism evidence="1 2">
    <name type="scientific">Phyllosticta citribraziliensis</name>
    <dbReference type="NCBI Taxonomy" id="989973"/>
    <lineage>
        <taxon>Eukaryota</taxon>
        <taxon>Fungi</taxon>
        <taxon>Dikarya</taxon>
        <taxon>Ascomycota</taxon>
        <taxon>Pezizomycotina</taxon>
        <taxon>Dothideomycetes</taxon>
        <taxon>Dothideomycetes incertae sedis</taxon>
        <taxon>Botryosphaeriales</taxon>
        <taxon>Phyllostictaceae</taxon>
        <taxon>Phyllosticta</taxon>
    </lineage>
</organism>
<dbReference type="Proteomes" id="UP001360953">
    <property type="component" value="Unassembled WGS sequence"/>
</dbReference>
<sequence>MTQHCGPIAENAALLSLFPPLGILEPKVTYPIPSQRRDSAHPSKYVLSLKDETRCAQAFAILLADSIDPDRIGAVCIEEEPVGEGLTVRIASNSGSQLKRVDRLQRVADKLKHVSMTEDISTQIYKMTGEMIAMLQNRLLSRLGSKHAEGCKRFRKKPILPKLESSMPHLDKAGCQSREYKIFCKFARSLVDKFNGLEHLSHEHAHSARGGEFIHEILLTIEEMLRSVNISSILKPIPRNVDSWSGDSREMLVGSLEKLVQHLAATRDLVRMAQKYAVVRNIKVEQLPNSSFPTSTRSAEPTSVDKGFLRRCMPDEDKTRRVKSLRRLELRWKKPAMVIKREAEDRARESKKVHAEIQLLLYYEQRPEIENPPRVVCSSKYACFLCDLFIKTHKGLHTPGSHGRCYPNWRLPMPEELNLPESSKLRYLQCLVDFNQELELQIQKLLRQNPTKKMAQPAESIIYNPGSITPSTLSVKEKVGLGEHADVPGETDWDLQVLRTTESLRTPVPSEIARSSGVVASDPLARIQSQNALPNTGMAPVQTLIDSTDSVDCRSSVTVMGTCTAHESPEQLHQMRYERPLTVVFSPGSLARFHTSRIHVELSYDDAISLASSVSTSEPSVDTHESDVVVRIEWVHPTSCSVPETNFDLGVQWSRMHVHRDTLSGETRFALSKADEMLVISAKSCYEGHQK</sequence>
<dbReference type="PANTHER" id="PTHR42037">
    <property type="match status" value="1"/>
</dbReference>
<evidence type="ECO:0000313" key="2">
    <source>
        <dbReference type="Proteomes" id="UP001360953"/>
    </source>
</evidence>
<proteinExistence type="predicted"/>
<comment type="caution">
    <text evidence="1">The sequence shown here is derived from an EMBL/GenBank/DDBJ whole genome shotgun (WGS) entry which is preliminary data.</text>
</comment>
<name>A0ABR1LI27_9PEZI</name>
<protein>
    <submittedName>
        <fullName evidence="1">Uncharacterized protein</fullName>
    </submittedName>
</protein>
<dbReference type="RefSeq" id="XP_066653205.1">
    <property type="nucleotide sequence ID" value="XM_066798334.1"/>
</dbReference>
<reference evidence="1 2" key="1">
    <citation type="submission" date="2024-04" db="EMBL/GenBank/DDBJ databases">
        <title>Phyllosticta paracitricarpa is synonymous to the EU quarantine fungus P. citricarpa based on phylogenomic analyses.</title>
        <authorList>
            <consortium name="Lawrence Berkeley National Laboratory"/>
            <person name="Van ingen-buijs V.A."/>
            <person name="Van westerhoven A.C."/>
            <person name="Haridas S."/>
            <person name="Skiadas P."/>
            <person name="Martin F."/>
            <person name="Groenewald J.Z."/>
            <person name="Crous P.W."/>
            <person name="Seidl M.F."/>
        </authorList>
    </citation>
    <scope>NUCLEOTIDE SEQUENCE [LARGE SCALE GENOMIC DNA]</scope>
    <source>
        <strain evidence="1 2">CPC 17464</strain>
    </source>
</reference>